<proteinExistence type="predicted"/>
<reference evidence="2" key="1">
    <citation type="submission" date="2020-11" db="EMBL/GenBank/DDBJ databases">
        <authorList>
            <consortium name="DOE Joint Genome Institute"/>
            <person name="Ahrendt S."/>
            <person name="Riley R."/>
            <person name="Andreopoulos W."/>
            <person name="Labutti K."/>
            <person name="Pangilinan J."/>
            <person name="Ruiz-Duenas F.J."/>
            <person name="Barrasa J.M."/>
            <person name="Sanchez-Garcia M."/>
            <person name="Camarero S."/>
            <person name="Miyauchi S."/>
            <person name="Serrano A."/>
            <person name="Linde D."/>
            <person name="Babiker R."/>
            <person name="Drula E."/>
            <person name="Ayuso-Fernandez I."/>
            <person name="Pacheco R."/>
            <person name="Padilla G."/>
            <person name="Ferreira P."/>
            <person name="Barriuso J."/>
            <person name="Kellner H."/>
            <person name="Castanera R."/>
            <person name="Alfaro M."/>
            <person name="Ramirez L."/>
            <person name="Pisabarro A.G."/>
            <person name="Kuo A."/>
            <person name="Tritt A."/>
            <person name="Lipzen A."/>
            <person name="He G."/>
            <person name="Yan M."/>
            <person name="Ng V."/>
            <person name="Cullen D."/>
            <person name="Martin F."/>
            <person name="Rosso M.-N."/>
            <person name="Henrissat B."/>
            <person name="Hibbett D."/>
            <person name="Martinez A.T."/>
            <person name="Grigoriev I.V."/>
        </authorList>
    </citation>
    <scope>NUCLEOTIDE SEQUENCE</scope>
    <source>
        <strain evidence="2">CIRM-BRFM 674</strain>
    </source>
</reference>
<protein>
    <submittedName>
        <fullName evidence="2">Uncharacterized protein</fullName>
    </submittedName>
</protein>
<dbReference type="Proteomes" id="UP000807469">
    <property type="component" value="Unassembled WGS sequence"/>
</dbReference>
<name>A0A9P5ZFF8_9AGAR</name>
<evidence type="ECO:0000313" key="3">
    <source>
        <dbReference type="Proteomes" id="UP000807469"/>
    </source>
</evidence>
<sequence length="154" mass="17644">MPRKALPPKIKEQRNEGRDAIQDAREAQRRKFVDEICALAHLLAPPQPLIDTSSIHDWKVDLNLGKTGNFEDIGFWYAICHNHSGRKCGKFKWLTSIKLKEADLDKLRRLWVLHDMLGAAYSPVQPLPTTQSLLLKQASHLFRHLLHQGPLVDN</sequence>
<feature type="compositionally biased region" description="Basic and acidic residues" evidence="1">
    <location>
        <begin position="9"/>
        <end position="20"/>
    </location>
</feature>
<dbReference type="AlphaFoldDB" id="A0A9P5ZFF8"/>
<comment type="caution">
    <text evidence="2">The sequence shown here is derived from an EMBL/GenBank/DDBJ whole genome shotgun (WGS) entry which is preliminary data.</text>
</comment>
<evidence type="ECO:0000313" key="2">
    <source>
        <dbReference type="EMBL" id="KAF9486050.1"/>
    </source>
</evidence>
<evidence type="ECO:0000256" key="1">
    <source>
        <dbReference type="SAM" id="MobiDB-lite"/>
    </source>
</evidence>
<organism evidence="2 3">
    <name type="scientific">Pholiota conissans</name>
    <dbReference type="NCBI Taxonomy" id="109636"/>
    <lineage>
        <taxon>Eukaryota</taxon>
        <taxon>Fungi</taxon>
        <taxon>Dikarya</taxon>
        <taxon>Basidiomycota</taxon>
        <taxon>Agaricomycotina</taxon>
        <taxon>Agaricomycetes</taxon>
        <taxon>Agaricomycetidae</taxon>
        <taxon>Agaricales</taxon>
        <taxon>Agaricineae</taxon>
        <taxon>Strophariaceae</taxon>
        <taxon>Pholiota</taxon>
    </lineage>
</organism>
<accession>A0A9P5ZFF8</accession>
<feature type="region of interest" description="Disordered" evidence="1">
    <location>
        <begin position="1"/>
        <end position="20"/>
    </location>
</feature>
<keyword evidence="3" id="KW-1185">Reference proteome</keyword>
<gene>
    <name evidence="2" type="ORF">BDN70DRAFT_371249</name>
</gene>
<dbReference type="EMBL" id="MU155132">
    <property type="protein sequence ID" value="KAF9486050.1"/>
    <property type="molecule type" value="Genomic_DNA"/>
</dbReference>